<dbReference type="AlphaFoldDB" id="A0A9W4SK51"/>
<dbReference type="EMBL" id="CAMKVN010000829">
    <property type="protein sequence ID" value="CAI2171531.1"/>
    <property type="molecule type" value="Genomic_DNA"/>
</dbReference>
<gene>
    <name evidence="1" type="ORF">FWILDA_LOCUS5127</name>
</gene>
<evidence type="ECO:0000313" key="2">
    <source>
        <dbReference type="Proteomes" id="UP001153678"/>
    </source>
</evidence>
<protein>
    <submittedName>
        <fullName evidence="1">11508_t:CDS:1</fullName>
    </submittedName>
</protein>
<name>A0A9W4SK51_9GLOM</name>
<reference evidence="1" key="1">
    <citation type="submission" date="2022-08" db="EMBL/GenBank/DDBJ databases">
        <authorList>
            <person name="Kallberg Y."/>
            <person name="Tangrot J."/>
            <person name="Rosling A."/>
        </authorList>
    </citation>
    <scope>NUCLEOTIDE SEQUENCE</scope>
    <source>
        <strain evidence="1">Wild A</strain>
    </source>
</reference>
<evidence type="ECO:0000313" key="1">
    <source>
        <dbReference type="EMBL" id="CAI2171531.1"/>
    </source>
</evidence>
<comment type="caution">
    <text evidence="1">The sequence shown here is derived from an EMBL/GenBank/DDBJ whole genome shotgun (WGS) entry which is preliminary data.</text>
</comment>
<dbReference type="Proteomes" id="UP001153678">
    <property type="component" value="Unassembled WGS sequence"/>
</dbReference>
<proteinExistence type="predicted"/>
<sequence length="88" mass="9880">MADSSILPENNVLIPLFSSPEQDKLHNNSSIHLQIIDSEHQEIKQAAVKALHQNSILTMQVIASGESPARTKLRMLRYITCLPQPSYE</sequence>
<accession>A0A9W4SK51</accession>
<keyword evidence="2" id="KW-1185">Reference proteome</keyword>
<dbReference type="OrthoDB" id="2381563at2759"/>
<organism evidence="1 2">
    <name type="scientific">Funneliformis geosporum</name>
    <dbReference type="NCBI Taxonomy" id="1117311"/>
    <lineage>
        <taxon>Eukaryota</taxon>
        <taxon>Fungi</taxon>
        <taxon>Fungi incertae sedis</taxon>
        <taxon>Mucoromycota</taxon>
        <taxon>Glomeromycotina</taxon>
        <taxon>Glomeromycetes</taxon>
        <taxon>Glomerales</taxon>
        <taxon>Glomeraceae</taxon>
        <taxon>Funneliformis</taxon>
    </lineage>
</organism>